<accession>A0A381UFT1</accession>
<gene>
    <name evidence="1" type="ORF">METZ01_LOCUS79342</name>
</gene>
<name>A0A381UFT1_9ZZZZ</name>
<evidence type="ECO:0000313" key="1">
    <source>
        <dbReference type="EMBL" id="SVA26488.1"/>
    </source>
</evidence>
<sequence>VDDIRAFLVTIIRAILERIGSTMFMTFIYKAPVPVFNISGSTTVIYRGKISALTALLTAVMTVT</sequence>
<reference evidence="1" key="1">
    <citation type="submission" date="2018-05" db="EMBL/GenBank/DDBJ databases">
        <authorList>
            <person name="Lanie J.A."/>
            <person name="Ng W.-L."/>
            <person name="Kazmierczak K.M."/>
            <person name="Andrzejewski T.M."/>
            <person name="Davidsen T.M."/>
            <person name="Wayne K.J."/>
            <person name="Tettelin H."/>
            <person name="Glass J.I."/>
            <person name="Rusch D."/>
            <person name="Podicherti R."/>
            <person name="Tsui H.-C.T."/>
            <person name="Winkler M.E."/>
        </authorList>
    </citation>
    <scope>NUCLEOTIDE SEQUENCE</scope>
</reference>
<dbReference type="EMBL" id="UINC01006263">
    <property type="protein sequence ID" value="SVA26488.1"/>
    <property type="molecule type" value="Genomic_DNA"/>
</dbReference>
<dbReference type="AlphaFoldDB" id="A0A381UFT1"/>
<proteinExistence type="predicted"/>
<feature type="non-terminal residue" evidence="1">
    <location>
        <position position="1"/>
    </location>
</feature>
<organism evidence="1">
    <name type="scientific">marine metagenome</name>
    <dbReference type="NCBI Taxonomy" id="408172"/>
    <lineage>
        <taxon>unclassified sequences</taxon>
        <taxon>metagenomes</taxon>
        <taxon>ecological metagenomes</taxon>
    </lineage>
</organism>
<protein>
    <submittedName>
        <fullName evidence="1">Uncharacterized protein</fullName>
    </submittedName>
</protein>